<sequence>MAEEPEAVKPAEPVALSVPADLNLLHFLGRDELCDCTIRMPGTELRCHRLALCSCSGFFFRGFLASGAPDVLDLPELPEDAELRRQLPVRRLFQQVLRFAYAGQRWEALEADETSPAPDCCGLLALALVLEAPALREAAYGALVPEPGTATKLLYVATLLQSRFEGFRPFLESCQQQVLEGFGVLDAAQKGLLAKLPVDLLVYLLEQDALNVPDEGTVLRFVRHVLWRRLARPAMAQLAVSGTGVAQPAEGQLLWESLALEEPGFAPPVPRFSAAALGEGAAIPELTHRLPEVPGRVMLRALREDEVVALAEVPIRRPQEPGAAVDLQVQAAGVDGQPVGMLQVRYTLSEAQEPEAPEPAAPEGAAPEAPEAEAEAPKEVVPDQLLTEEEARRLLGAVRFSQLEHQQLLEAVKDPLLAQAGAQPLLLEALSTRLARYEAVDGVEAIEAAARPSTRGRAREPSAEPAEPEPAVPPAPEAPAPPELPAPQSPAATMTLGRGTGTVLFPCACGEGRMQLRQAEGRWLAKCNRLASCGRVLWLPTSVMGAAVDGHCAVCALRLGGEVRTLTVRLSRDQLRALRKLPQGVDTMRGLCVAGCNDMLSLLA</sequence>
<evidence type="ECO:0000313" key="3">
    <source>
        <dbReference type="EMBL" id="CAJ1397242.1"/>
    </source>
</evidence>
<dbReference type="SUPFAM" id="SSF54695">
    <property type="entry name" value="POZ domain"/>
    <property type="match status" value="1"/>
</dbReference>
<protein>
    <recommendedName>
        <fullName evidence="2">BTB domain-containing protein</fullName>
    </recommendedName>
</protein>
<reference evidence="3" key="1">
    <citation type="submission" date="2023-08" db="EMBL/GenBank/DDBJ databases">
        <authorList>
            <person name="Chen Y."/>
            <person name="Shah S."/>
            <person name="Dougan E. K."/>
            <person name="Thang M."/>
            <person name="Chan C."/>
        </authorList>
    </citation>
    <scope>NUCLEOTIDE SEQUENCE</scope>
</reference>
<comment type="caution">
    <text evidence="3">The sequence shown here is derived from an EMBL/GenBank/DDBJ whole genome shotgun (WGS) entry which is preliminary data.</text>
</comment>
<evidence type="ECO:0000313" key="4">
    <source>
        <dbReference type="Proteomes" id="UP001178507"/>
    </source>
</evidence>
<dbReference type="CDD" id="cd18186">
    <property type="entry name" value="BTB_POZ_ZBTB_KLHL-like"/>
    <property type="match status" value="1"/>
</dbReference>
<dbReference type="EMBL" id="CAUJNA010003260">
    <property type="protein sequence ID" value="CAJ1397242.1"/>
    <property type="molecule type" value="Genomic_DNA"/>
</dbReference>
<dbReference type="AlphaFoldDB" id="A0AA36J181"/>
<organism evidence="3 4">
    <name type="scientific">Effrenium voratum</name>
    <dbReference type="NCBI Taxonomy" id="2562239"/>
    <lineage>
        <taxon>Eukaryota</taxon>
        <taxon>Sar</taxon>
        <taxon>Alveolata</taxon>
        <taxon>Dinophyceae</taxon>
        <taxon>Suessiales</taxon>
        <taxon>Symbiodiniaceae</taxon>
        <taxon>Effrenium</taxon>
    </lineage>
</organism>
<dbReference type="Gene3D" id="3.30.710.10">
    <property type="entry name" value="Potassium Channel Kv1.1, Chain A"/>
    <property type="match status" value="1"/>
</dbReference>
<feature type="region of interest" description="Disordered" evidence="1">
    <location>
        <begin position="350"/>
        <end position="382"/>
    </location>
</feature>
<feature type="domain" description="BTB" evidence="2">
    <location>
        <begin position="34"/>
        <end position="104"/>
    </location>
</feature>
<feature type="compositionally biased region" description="Pro residues" evidence="1">
    <location>
        <begin position="468"/>
        <end position="488"/>
    </location>
</feature>
<name>A0AA36J181_9DINO</name>
<feature type="region of interest" description="Disordered" evidence="1">
    <location>
        <begin position="450"/>
        <end position="495"/>
    </location>
</feature>
<dbReference type="InterPro" id="IPR000210">
    <property type="entry name" value="BTB/POZ_dom"/>
</dbReference>
<keyword evidence="4" id="KW-1185">Reference proteome</keyword>
<accession>A0AA36J181</accession>
<proteinExistence type="predicted"/>
<evidence type="ECO:0000259" key="2">
    <source>
        <dbReference type="PROSITE" id="PS50097"/>
    </source>
</evidence>
<dbReference type="Pfam" id="PF00651">
    <property type="entry name" value="BTB"/>
    <property type="match status" value="1"/>
</dbReference>
<dbReference type="PROSITE" id="PS50097">
    <property type="entry name" value="BTB"/>
    <property type="match status" value="1"/>
</dbReference>
<evidence type="ECO:0000256" key="1">
    <source>
        <dbReference type="SAM" id="MobiDB-lite"/>
    </source>
</evidence>
<dbReference type="Proteomes" id="UP001178507">
    <property type="component" value="Unassembled WGS sequence"/>
</dbReference>
<dbReference type="InterPro" id="IPR011333">
    <property type="entry name" value="SKP1/BTB/POZ_sf"/>
</dbReference>
<gene>
    <name evidence="3" type="ORF">EVOR1521_LOCUS21294</name>
</gene>